<dbReference type="Pfam" id="PF03745">
    <property type="entry name" value="DUF309"/>
    <property type="match status" value="1"/>
</dbReference>
<dbReference type="Proteomes" id="UP000319514">
    <property type="component" value="Unassembled WGS sequence"/>
</dbReference>
<keyword evidence="3" id="KW-1185">Reference proteome</keyword>
<feature type="compositionally biased region" description="Basic and acidic residues" evidence="1">
    <location>
        <begin position="35"/>
        <end position="60"/>
    </location>
</feature>
<dbReference type="AlphaFoldDB" id="A0A542ZG74"/>
<dbReference type="SUPFAM" id="SSF140663">
    <property type="entry name" value="TTHA0068-like"/>
    <property type="match status" value="1"/>
</dbReference>
<dbReference type="InterPro" id="IPR005500">
    <property type="entry name" value="DUF309"/>
</dbReference>
<evidence type="ECO:0000256" key="1">
    <source>
        <dbReference type="SAM" id="MobiDB-lite"/>
    </source>
</evidence>
<dbReference type="InterPro" id="IPR023203">
    <property type="entry name" value="TTHA0068_sf"/>
</dbReference>
<organism evidence="2 3">
    <name type="scientific">Oryzihumus leptocrescens</name>
    <dbReference type="NCBI Taxonomy" id="297536"/>
    <lineage>
        <taxon>Bacteria</taxon>
        <taxon>Bacillati</taxon>
        <taxon>Actinomycetota</taxon>
        <taxon>Actinomycetes</taxon>
        <taxon>Micrococcales</taxon>
        <taxon>Intrasporangiaceae</taxon>
        <taxon>Oryzihumus</taxon>
    </lineage>
</organism>
<proteinExistence type="predicted"/>
<name>A0A542ZG74_9MICO</name>
<evidence type="ECO:0000313" key="2">
    <source>
        <dbReference type="EMBL" id="TQL59337.1"/>
    </source>
</evidence>
<protein>
    <recommendedName>
        <fullName evidence="4">DUF309 family protein family protein</fullName>
    </recommendedName>
</protein>
<reference evidence="2 3" key="1">
    <citation type="submission" date="2019-06" db="EMBL/GenBank/DDBJ databases">
        <title>Sequencing the genomes of 1000 actinobacteria strains.</title>
        <authorList>
            <person name="Klenk H.-P."/>
        </authorList>
    </citation>
    <scope>NUCLEOTIDE SEQUENCE [LARGE SCALE GENOMIC DNA]</scope>
    <source>
        <strain evidence="2 3">DSM 18082</strain>
    </source>
</reference>
<dbReference type="PANTHER" id="PTHR34796">
    <property type="entry name" value="EXPRESSED PROTEIN"/>
    <property type="match status" value="1"/>
</dbReference>
<sequence length="183" mass="19828">MSRSGYGKGCPTRDSLTAPPRRTLGERASRRHHGRVEGTPERRDRDAEGRARQARPRDALGRPLPYDAAGVEPVPEAALPPQETIDAARGLLEAGRPFSAHEVIEARWKACPVEERELWQGLAQICVGLTHSARGNDVGAVRLVDRGIARLDEYVRSDGPLYGLDPVAIATCARARVRPASGG</sequence>
<comment type="caution">
    <text evidence="2">The sequence shown here is derived from an EMBL/GenBank/DDBJ whole genome shotgun (WGS) entry which is preliminary data.</text>
</comment>
<gene>
    <name evidence="2" type="ORF">FB474_0691</name>
</gene>
<evidence type="ECO:0000313" key="3">
    <source>
        <dbReference type="Proteomes" id="UP000319514"/>
    </source>
</evidence>
<feature type="region of interest" description="Disordered" evidence="1">
    <location>
        <begin position="1"/>
        <end position="77"/>
    </location>
</feature>
<evidence type="ECO:0008006" key="4">
    <source>
        <dbReference type="Google" id="ProtNLM"/>
    </source>
</evidence>
<dbReference type="PANTHER" id="PTHR34796:SF1">
    <property type="entry name" value="EXPRESSED PROTEIN"/>
    <property type="match status" value="1"/>
</dbReference>
<dbReference type="Gene3D" id="1.10.3450.10">
    <property type="entry name" value="TTHA0068-like"/>
    <property type="match status" value="1"/>
</dbReference>
<accession>A0A542ZG74</accession>
<dbReference type="EMBL" id="VFOQ01000001">
    <property type="protein sequence ID" value="TQL59337.1"/>
    <property type="molecule type" value="Genomic_DNA"/>
</dbReference>